<dbReference type="EMBL" id="AOMT01000022">
    <property type="protein sequence ID" value="KDN25114.1"/>
    <property type="molecule type" value="Genomic_DNA"/>
</dbReference>
<keyword evidence="1" id="KW-1133">Transmembrane helix</keyword>
<evidence type="ECO:0000256" key="1">
    <source>
        <dbReference type="SAM" id="Phobius"/>
    </source>
</evidence>
<name>A0A066ULT0_9GAMM</name>
<reference evidence="2 3" key="1">
    <citation type="journal article" date="2014" name="Genome Announc.">
        <title>Draft Genome Sequence of Moraxella bovoculi Strain 237T (ATCC BAA-1259T) Isolated from a Calf with Infectious Bovine Keratoconjunctivitis.</title>
        <authorList>
            <person name="Calcutt M.J."/>
            <person name="Foecking M.F."/>
            <person name="Martin N.T."/>
            <person name="Mhlanga-Mutangadura T."/>
            <person name="Reilly T.J."/>
        </authorList>
    </citation>
    <scope>NUCLEOTIDE SEQUENCE [LARGE SCALE GENOMIC DNA]</scope>
    <source>
        <strain evidence="2 3">237</strain>
    </source>
</reference>
<gene>
    <name evidence="2" type="ORF">MBO_04864</name>
</gene>
<feature type="transmembrane region" description="Helical" evidence="1">
    <location>
        <begin position="35"/>
        <end position="54"/>
    </location>
</feature>
<keyword evidence="1" id="KW-0472">Membrane</keyword>
<protein>
    <submittedName>
        <fullName evidence="2">Uncharacterized protein</fullName>
    </submittedName>
</protein>
<keyword evidence="1" id="KW-0812">Transmembrane</keyword>
<dbReference type="AlphaFoldDB" id="A0A066ULT0"/>
<evidence type="ECO:0000313" key="3">
    <source>
        <dbReference type="Proteomes" id="UP000035860"/>
    </source>
</evidence>
<proteinExistence type="predicted"/>
<keyword evidence="3" id="KW-1185">Reference proteome</keyword>
<comment type="caution">
    <text evidence="2">The sequence shown here is derived from an EMBL/GenBank/DDBJ whole genome shotgun (WGS) entry which is preliminary data.</text>
</comment>
<evidence type="ECO:0000313" key="2">
    <source>
        <dbReference type="EMBL" id="KDN25114.1"/>
    </source>
</evidence>
<organism evidence="2 3">
    <name type="scientific">Moraxella bovoculi 237</name>
    <dbReference type="NCBI Taxonomy" id="743974"/>
    <lineage>
        <taxon>Bacteria</taxon>
        <taxon>Pseudomonadati</taxon>
        <taxon>Pseudomonadota</taxon>
        <taxon>Gammaproteobacteria</taxon>
        <taxon>Moraxellales</taxon>
        <taxon>Moraxellaceae</taxon>
        <taxon>Moraxella</taxon>
    </lineage>
</organism>
<sequence length="73" mass="8128">MGDFLKAEVLKKRTNASWRLTQGGFVMPNPSITVIMPKAGVNALIFVFLMYYFLGQVASFCHQSDLAPLQKSC</sequence>
<dbReference type="Proteomes" id="UP000035860">
    <property type="component" value="Unassembled WGS sequence"/>
</dbReference>
<accession>A0A066ULT0</accession>